<organism evidence="1 2">
    <name type="scientific">Aphanizomenon flos-aquae FACHB-1249</name>
    <dbReference type="NCBI Taxonomy" id="2692889"/>
    <lineage>
        <taxon>Bacteria</taxon>
        <taxon>Bacillati</taxon>
        <taxon>Cyanobacteriota</taxon>
        <taxon>Cyanophyceae</taxon>
        <taxon>Nostocales</taxon>
        <taxon>Aphanizomenonaceae</taxon>
        <taxon>Aphanizomenon</taxon>
    </lineage>
</organism>
<comment type="caution">
    <text evidence="1">The sequence shown here is derived from an EMBL/GenBank/DDBJ whole genome shotgun (WGS) entry which is preliminary data.</text>
</comment>
<evidence type="ECO:0000313" key="2">
    <source>
        <dbReference type="Proteomes" id="UP000660270"/>
    </source>
</evidence>
<keyword evidence="2" id="KW-1185">Reference proteome</keyword>
<accession>A0ABR8IWN4</accession>
<dbReference type="InterPro" id="IPR011856">
    <property type="entry name" value="tRNA_endonuc-like_dom_sf"/>
</dbReference>
<reference evidence="1 2" key="1">
    <citation type="journal article" date="2020" name="ISME J.">
        <title>Comparative genomics reveals insights into cyanobacterial evolution and habitat adaptation.</title>
        <authorList>
            <person name="Chen M.Y."/>
            <person name="Teng W.K."/>
            <person name="Zhao L."/>
            <person name="Hu C.X."/>
            <person name="Zhou Y.K."/>
            <person name="Han B.P."/>
            <person name="Song L.R."/>
            <person name="Shu W.S."/>
        </authorList>
    </citation>
    <scope>NUCLEOTIDE SEQUENCE [LARGE SCALE GENOMIC DNA]</scope>
    <source>
        <strain evidence="1 2">FACHB-1249</strain>
    </source>
</reference>
<dbReference type="Proteomes" id="UP000660270">
    <property type="component" value="Unassembled WGS sequence"/>
</dbReference>
<dbReference type="GeneID" id="78220141"/>
<dbReference type="Pfam" id="PF08814">
    <property type="entry name" value="XisH"/>
    <property type="match status" value="1"/>
</dbReference>
<evidence type="ECO:0000313" key="1">
    <source>
        <dbReference type="EMBL" id="MBD2687306.1"/>
    </source>
</evidence>
<protein>
    <submittedName>
        <fullName evidence="1">XisI protein</fullName>
    </submittedName>
</protein>
<name>A0ABR8IWN4_APHFL</name>
<dbReference type="RefSeq" id="WP_190388183.1">
    <property type="nucleotide sequence ID" value="NZ_JACJTM010000069.1"/>
</dbReference>
<dbReference type="SUPFAM" id="SSF52980">
    <property type="entry name" value="Restriction endonuclease-like"/>
    <property type="match status" value="1"/>
</dbReference>
<gene>
    <name evidence="1" type="ORF">H6G43_19300</name>
</gene>
<dbReference type="InterPro" id="IPR011335">
    <property type="entry name" value="Restrct_endonuc-II-like"/>
</dbReference>
<dbReference type="InterPro" id="IPR014919">
    <property type="entry name" value="XisH"/>
</dbReference>
<dbReference type="Gene3D" id="3.40.1350.10">
    <property type="match status" value="1"/>
</dbReference>
<dbReference type="EMBL" id="JACJTM010000069">
    <property type="protein sequence ID" value="MBD2687306.1"/>
    <property type="molecule type" value="Genomic_DNA"/>
</dbReference>
<sequence>MKVDDIEFFVDLGAERLLAAQKQGQQIAVEVKSFSVPKEDIVLGVHAPYKRQFTGFAVG</sequence>
<proteinExistence type="predicted"/>